<dbReference type="SUPFAM" id="SSF47266">
    <property type="entry name" value="4-helical cytokines"/>
    <property type="match status" value="1"/>
</dbReference>
<keyword evidence="11" id="KW-1133">Transmembrane helix</keyword>
<evidence type="ECO:0000256" key="5">
    <source>
        <dbReference type="ARBA" id="ARBA00022702"/>
    </source>
</evidence>
<dbReference type="InterPro" id="IPR009079">
    <property type="entry name" value="4_helix_cytokine-like_core"/>
</dbReference>
<dbReference type="CDD" id="cd10285">
    <property type="entry name" value="somatotropin_like"/>
    <property type="match status" value="1"/>
</dbReference>
<comment type="caution">
    <text evidence="14">The sequence shown here is derived from an EMBL/GenBank/DDBJ whole genome shotgun (WGS) entry which is preliminary data.</text>
</comment>
<evidence type="ECO:0000256" key="12">
    <source>
        <dbReference type="SAM" id="SignalP"/>
    </source>
</evidence>
<evidence type="ECO:0000259" key="13">
    <source>
        <dbReference type="PROSITE" id="PS50835"/>
    </source>
</evidence>
<dbReference type="Proteomes" id="UP000796761">
    <property type="component" value="Unassembled WGS sequence"/>
</dbReference>
<reference evidence="14" key="1">
    <citation type="submission" date="2019-04" db="EMBL/GenBank/DDBJ databases">
        <title>Genome assembly of Zosterops borbonicus 15179.</title>
        <authorList>
            <person name="Leroy T."/>
            <person name="Anselmetti Y."/>
            <person name="Tilak M.-K."/>
            <person name="Nabholz B."/>
        </authorList>
    </citation>
    <scope>NUCLEOTIDE SEQUENCE</scope>
    <source>
        <strain evidence="14">HGM_15179</strain>
        <tissue evidence="14">Muscle</tissue>
    </source>
</reference>
<dbReference type="InterPro" id="IPR007110">
    <property type="entry name" value="Ig-like_dom"/>
</dbReference>
<dbReference type="InterPro" id="IPR003599">
    <property type="entry name" value="Ig_sub"/>
</dbReference>
<evidence type="ECO:0000256" key="2">
    <source>
        <dbReference type="ARBA" id="ARBA00008474"/>
    </source>
</evidence>
<dbReference type="Pfam" id="PF00103">
    <property type="entry name" value="Hormone_1"/>
    <property type="match status" value="1"/>
</dbReference>
<dbReference type="PROSITE" id="PS50835">
    <property type="entry name" value="IG_LIKE"/>
    <property type="match status" value="1"/>
</dbReference>
<dbReference type="PRINTS" id="PR00836">
    <property type="entry name" value="SOMATOTROPIN"/>
</dbReference>
<keyword evidence="12" id="KW-0732">Signal</keyword>
<keyword evidence="11" id="KW-0812">Transmembrane</keyword>
<dbReference type="GO" id="GO:0008083">
    <property type="term" value="F:growth factor activity"/>
    <property type="evidence" value="ECO:0007669"/>
    <property type="project" value="TreeGrafter"/>
</dbReference>
<evidence type="ECO:0000256" key="7">
    <source>
        <dbReference type="ARBA" id="ARBA00022833"/>
    </source>
</evidence>
<dbReference type="PANTHER" id="PTHR11417:SF2">
    <property type="entry name" value="SOMATOTROPIN"/>
    <property type="match status" value="1"/>
</dbReference>
<dbReference type="Gene3D" id="1.20.1250.10">
    <property type="match status" value="1"/>
</dbReference>
<evidence type="ECO:0000256" key="11">
    <source>
        <dbReference type="SAM" id="Phobius"/>
    </source>
</evidence>
<keyword evidence="4" id="KW-0964">Secreted</keyword>
<dbReference type="GO" id="GO:0045927">
    <property type="term" value="P:positive regulation of growth"/>
    <property type="evidence" value="ECO:0007669"/>
    <property type="project" value="TreeGrafter"/>
</dbReference>
<keyword evidence="5 10" id="KW-0372">Hormone</keyword>
<keyword evidence="6" id="KW-0479">Metal-binding</keyword>
<accession>A0A8K1G0K4</accession>
<dbReference type="Gene3D" id="2.60.40.10">
    <property type="entry name" value="Immunoglobulins"/>
    <property type="match status" value="1"/>
</dbReference>
<evidence type="ECO:0000256" key="4">
    <source>
        <dbReference type="ARBA" id="ARBA00022525"/>
    </source>
</evidence>
<evidence type="ECO:0000256" key="6">
    <source>
        <dbReference type="ARBA" id="ARBA00022723"/>
    </source>
</evidence>
<dbReference type="InterPro" id="IPR018116">
    <property type="entry name" value="Somatotropin_CS"/>
</dbReference>
<dbReference type="SUPFAM" id="SSF48726">
    <property type="entry name" value="Immunoglobulin"/>
    <property type="match status" value="1"/>
</dbReference>
<keyword evidence="7" id="KW-0862">Zinc</keyword>
<feature type="transmembrane region" description="Helical" evidence="11">
    <location>
        <begin position="156"/>
        <end position="177"/>
    </location>
</feature>
<dbReference type="PROSITE" id="PS00266">
    <property type="entry name" value="SOMATOTROPIN_1"/>
    <property type="match status" value="1"/>
</dbReference>
<feature type="signal peptide" evidence="12">
    <location>
        <begin position="1"/>
        <end position="27"/>
    </location>
</feature>
<evidence type="ECO:0000256" key="1">
    <source>
        <dbReference type="ARBA" id="ARBA00004613"/>
    </source>
</evidence>
<dbReference type="PANTHER" id="PTHR11417">
    <property type="entry name" value="SOMATOTROPIN,PROLACTIN"/>
    <property type="match status" value="1"/>
</dbReference>
<comment type="subcellular location">
    <subcellularLocation>
        <location evidence="1 10">Secreted</location>
    </subcellularLocation>
</comment>
<dbReference type="EMBL" id="SWJQ01001062">
    <property type="protein sequence ID" value="TRZ09478.1"/>
    <property type="molecule type" value="Genomic_DNA"/>
</dbReference>
<keyword evidence="11" id="KW-0472">Membrane</keyword>
<dbReference type="GO" id="GO:0005615">
    <property type="term" value="C:extracellular space"/>
    <property type="evidence" value="ECO:0007669"/>
    <property type="project" value="InterPro"/>
</dbReference>
<name>A0A8K1G0K4_9PASS</name>
<evidence type="ECO:0000256" key="3">
    <source>
        <dbReference type="ARBA" id="ARBA00018367"/>
    </source>
</evidence>
<dbReference type="SMART" id="SM00409">
    <property type="entry name" value="IG"/>
    <property type="match status" value="1"/>
</dbReference>
<dbReference type="InterPro" id="IPR036179">
    <property type="entry name" value="Ig-like_dom_sf"/>
</dbReference>
<dbReference type="GO" id="GO:0005131">
    <property type="term" value="F:growth hormone receptor binding"/>
    <property type="evidence" value="ECO:0007669"/>
    <property type="project" value="InterPro"/>
</dbReference>
<proteinExistence type="inferred from homology"/>
<dbReference type="InterPro" id="IPR013783">
    <property type="entry name" value="Ig-like_fold"/>
</dbReference>
<feature type="chain" id="PRO_5035456152" description="Somatotropin" evidence="12">
    <location>
        <begin position="28"/>
        <end position="436"/>
    </location>
</feature>
<feature type="domain" description="Ig-like" evidence="13">
    <location>
        <begin position="41"/>
        <end position="118"/>
    </location>
</feature>
<dbReference type="FunFam" id="1.20.1250.10:FF:000002">
    <property type="entry name" value="Growth hormone"/>
    <property type="match status" value="1"/>
</dbReference>
<dbReference type="GO" id="GO:0046427">
    <property type="term" value="P:positive regulation of receptor signaling pathway via JAK-STAT"/>
    <property type="evidence" value="ECO:0007669"/>
    <property type="project" value="TreeGrafter"/>
</dbReference>
<dbReference type="GO" id="GO:0046872">
    <property type="term" value="F:metal ion binding"/>
    <property type="evidence" value="ECO:0007669"/>
    <property type="project" value="UniProtKB-KW"/>
</dbReference>
<evidence type="ECO:0000313" key="15">
    <source>
        <dbReference type="Proteomes" id="UP000796761"/>
    </source>
</evidence>
<protein>
    <recommendedName>
        <fullName evidence="3">Somatotropin</fullName>
    </recommendedName>
    <alternativeName>
        <fullName evidence="8">Growth hormone</fullName>
    </alternativeName>
</protein>
<organism evidence="14 15">
    <name type="scientific">Zosterops borbonicus</name>
    <dbReference type="NCBI Taxonomy" id="364589"/>
    <lineage>
        <taxon>Eukaryota</taxon>
        <taxon>Metazoa</taxon>
        <taxon>Chordata</taxon>
        <taxon>Craniata</taxon>
        <taxon>Vertebrata</taxon>
        <taxon>Euteleostomi</taxon>
        <taxon>Archelosauria</taxon>
        <taxon>Archosauria</taxon>
        <taxon>Dinosauria</taxon>
        <taxon>Saurischia</taxon>
        <taxon>Theropoda</taxon>
        <taxon>Coelurosauria</taxon>
        <taxon>Aves</taxon>
        <taxon>Neognathae</taxon>
        <taxon>Neoaves</taxon>
        <taxon>Telluraves</taxon>
        <taxon>Australaves</taxon>
        <taxon>Passeriformes</taxon>
        <taxon>Sylvioidea</taxon>
        <taxon>Zosteropidae</taxon>
        <taxon>Zosterops</taxon>
    </lineage>
</organism>
<keyword evidence="15" id="KW-1185">Reference proteome</keyword>
<evidence type="ECO:0000313" key="14">
    <source>
        <dbReference type="EMBL" id="TRZ09478.1"/>
    </source>
</evidence>
<dbReference type="GO" id="GO:0031667">
    <property type="term" value="P:response to nutrient levels"/>
    <property type="evidence" value="ECO:0007669"/>
    <property type="project" value="TreeGrafter"/>
</dbReference>
<dbReference type="PROSITE" id="PS00338">
    <property type="entry name" value="SOMATOTROPIN_2"/>
    <property type="match status" value="1"/>
</dbReference>
<comment type="function">
    <text evidence="9">Growth hormone plays an important role in growth control.</text>
</comment>
<sequence length="436" mass="49576">MADLGTRLWLLPVTLWLLALLTGGISADKCNTRNSTGSKCPPVYQNLRYVAIKKNMPIYLMCYSEDAQSMQWYKTAKSKDDLGVLDQNTSSYSIERTSAFINLTLFRATSQDSGIYVCDRKGLVQKEKLHSCGTELRVMGTSSIQQVQNRNTLKDAIIIIQSILLVIFISIPILLFLDKGEDKKSPEEDHTYEGLEVEQMATYEDITPFRDVKAKWAVGEHPGSWLSPLAIAVITLGLQWPQPAATFPAMPLSSLFANAVLRAQHLHLLAAETYKEFERSYIPEDQRHTNKNSQVAYCYSETIPAPTGKEDAQQKSDMELLRFSLVLIQSWLTPVQYLSKVFTNNLVFGTSDRVYEKLKDLEEGIQALMRELEERSPRGPQVLKPTYEKFELHLRGEDALFKNYGLLSCFKKDLHKVETYLKVMRCRRYGEGNCAL</sequence>
<dbReference type="InterPro" id="IPR001400">
    <property type="entry name" value="Somatotropin/Prolactin"/>
</dbReference>
<comment type="similarity">
    <text evidence="2 10">Belongs to the somatotropin/prolactin family.</text>
</comment>
<dbReference type="GO" id="GO:0048513">
    <property type="term" value="P:animal organ development"/>
    <property type="evidence" value="ECO:0007669"/>
    <property type="project" value="TreeGrafter"/>
</dbReference>
<evidence type="ECO:0000256" key="8">
    <source>
        <dbReference type="ARBA" id="ARBA00032367"/>
    </source>
</evidence>
<dbReference type="GO" id="GO:0060396">
    <property type="term" value="P:growth hormone receptor signaling pathway"/>
    <property type="evidence" value="ECO:0007669"/>
    <property type="project" value="TreeGrafter"/>
</dbReference>
<dbReference type="GO" id="GO:0005179">
    <property type="term" value="F:hormone activity"/>
    <property type="evidence" value="ECO:0007669"/>
    <property type="project" value="UniProtKB-KW"/>
</dbReference>
<evidence type="ECO:0000256" key="9">
    <source>
        <dbReference type="ARBA" id="ARBA00057960"/>
    </source>
</evidence>
<dbReference type="InterPro" id="IPR034975">
    <property type="entry name" value="Somatotropin"/>
</dbReference>
<dbReference type="OrthoDB" id="9894386at2759"/>
<dbReference type="AlphaFoldDB" id="A0A8K1G0K4"/>
<gene>
    <name evidence="14" type="ORF">HGM15179_017629</name>
</gene>
<evidence type="ECO:0000256" key="10">
    <source>
        <dbReference type="RuleBase" id="RU003618"/>
    </source>
</evidence>